<dbReference type="GO" id="GO:0006629">
    <property type="term" value="P:lipid metabolic process"/>
    <property type="evidence" value="ECO:0007669"/>
    <property type="project" value="InterPro"/>
</dbReference>
<comment type="caution">
    <text evidence="5">The sequence shown here is derived from an EMBL/GenBank/DDBJ whole genome shotgun (WGS) entry which is preliminary data.</text>
</comment>
<reference evidence="5 6" key="1">
    <citation type="journal article" date="2018" name="G3 (Bethesda)">
        <title>Phylogenetic and Phylogenomic Definition of Rhizopus Species.</title>
        <authorList>
            <person name="Gryganskyi A.P."/>
            <person name="Golan J."/>
            <person name="Dolatabadi S."/>
            <person name="Mondo S."/>
            <person name="Robb S."/>
            <person name="Idnurm A."/>
            <person name="Muszewska A."/>
            <person name="Steczkiewicz K."/>
            <person name="Masonjones S."/>
            <person name="Liao H.L."/>
            <person name="Gajdeczka M.T."/>
            <person name="Anike F."/>
            <person name="Vuek A."/>
            <person name="Anishchenko I.M."/>
            <person name="Voigt K."/>
            <person name="de Hoog G.S."/>
            <person name="Smith M.E."/>
            <person name="Heitman J."/>
            <person name="Vilgalys R."/>
            <person name="Stajich J.E."/>
        </authorList>
    </citation>
    <scope>NUCLEOTIDE SEQUENCE [LARGE SCALE GENOMIC DNA]</scope>
    <source>
        <strain evidence="5 6">LSU 92-RS-03</strain>
    </source>
</reference>
<dbReference type="STRING" id="4846.A0A367KEM0"/>
<keyword evidence="2" id="KW-0378">Hydrolase</keyword>
<dbReference type="PANTHER" id="PTHR46640">
    <property type="entry name" value="TRIACYLGLYCEROL LIPASE, PUTATIVE (AFU_ORTHOLOGUE AFUA_6G06510)-RELATED"/>
    <property type="match status" value="1"/>
</dbReference>
<dbReference type="CDD" id="cd00519">
    <property type="entry name" value="Lipase_3"/>
    <property type="match status" value="1"/>
</dbReference>
<dbReference type="SUPFAM" id="SSF53474">
    <property type="entry name" value="alpha/beta-Hydrolases"/>
    <property type="match status" value="1"/>
</dbReference>
<dbReference type="GO" id="GO:0016787">
    <property type="term" value="F:hydrolase activity"/>
    <property type="evidence" value="ECO:0007669"/>
    <property type="project" value="UniProtKB-KW"/>
</dbReference>
<evidence type="ECO:0000313" key="5">
    <source>
        <dbReference type="EMBL" id="RCI00693.1"/>
    </source>
</evidence>
<dbReference type="InterPro" id="IPR051299">
    <property type="entry name" value="AB_hydrolase_lip/est"/>
</dbReference>
<dbReference type="Pfam" id="PF01764">
    <property type="entry name" value="Lipase_3"/>
    <property type="match status" value="1"/>
</dbReference>
<protein>
    <recommendedName>
        <fullName evidence="4">Fungal lipase-type domain-containing protein</fullName>
    </recommendedName>
</protein>
<evidence type="ECO:0000256" key="2">
    <source>
        <dbReference type="ARBA" id="ARBA00022801"/>
    </source>
</evidence>
<dbReference type="Gene3D" id="3.40.50.1820">
    <property type="entry name" value="alpha/beta hydrolase"/>
    <property type="match status" value="1"/>
</dbReference>
<keyword evidence="1 3" id="KW-0732">Signal</keyword>
<dbReference type="PANTHER" id="PTHR46640:SF1">
    <property type="entry name" value="FUNGAL LIPASE-LIKE DOMAIN-CONTAINING PROTEIN-RELATED"/>
    <property type="match status" value="1"/>
</dbReference>
<accession>A0A367KEM0</accession>
<dbReference type="OrthoDB" id="426718at2759"/>
<dbReference type="InterPro" id="IPR029058">
    <property type="entry name" value="AB_hydrolase_fold"/>
</dbReference>
<evidence type="ECO:0000256" key="3">
    <source>
        <dbReference type="SAM" id="SignalP"/>
    </source>
</evidence>
<dbReference type="AlphaFoldDB" id="A0A367KEM0"/>
<evidence type="ECO:0000259" key="4">
    <source>
        <dbReference type="Pfam" id="PF01764"/>
    </source>
</evidence>
<dbReference type="Proteomes" id="UP000253551">
    <property type="component" value="Unassembled WGS sequence"/>
</dbReference>
<feature type="signal peptide" evidence="3">
    <location>
        <begin position="1"/>
        <end position="19"/>
    </location>
</feature>
<evidence type="ECO:0000256" key="1">
    <source>
        <dbReference type="ARBA" id="ARBA00022729"/>
    </source>
</evidence>
<gene>
    <name evidence="5" type="ORF">CU098_005111</name>
</gene>
<keyword evidence="6" id="KW-1185">Reference proteome</keyword>
<name>A0A367KEM0_RHIST</name>
<dbReference type="InterPro" id="IPR002921">
    <property type="entry name" value="Fungal_lipase-type"/>
</dbReference>
<sequence>MKANYIYFVVLILTRLVYCTRTTRPGTHPLWPTIYANDGQFEFSNALGAALGTITSIIRVLKEGEILPNAQNVTHFDATSSVYKDAAFHARLARTSNCRASSDKWDCEQCQSTLPDGIVVRSFSTFPLGVTGNVVLSHRERKIYVMIRGASSFRNKVLFFSTNLVPHPAIPDAHVQTGFLASLVDIRDIVYNAVRDQLQLHPNYAVNVVAHSYGAGVGSLVTVDLFQRLPQLNETNLAGYLYGKPRVGDFNYATFVAENNIQIKRFVEKADDICHRPDIQDGYVHEGDEYWLKTSGPDADLTLCPGPYETRNCSSSLVFFTGLDHLK</sequence>
<organism evidence="5 6">
    <name type="scientific">Rhizopus stolonifer</name>
    <name type="common">Rhizopus nigricans</name>
    <dbReference type="NCBI Taxonomy" id="4846"/>
    <lineage>
        <taxon>Eukaryota</taxon>
        <taxon>Fungi</taxon>
        <taxon>Fungi incertae sedis</taxon>
        <taxon>Mucoromycota</taxon>
        <taxon>Mucoromycotina</taxon>
        <taxon>Mucoromycetes</taxon>
        <taxon>Mucorales</taxon>
        <taxon>Mucorineae</taxon>
        <taxon>Rhizopodaceae</taxon>
        <taxon>Rhizopus</taxon>
    </lineage>
</organism>
<feature type="chain" id="PRO_5016636155" description="Fungal lipase-type domain-containing protein" evidence="3">
    <location>
        <begin position="20"/>
        <end position="327"/>
    </location>
</feature>
<proteinExistence type="predicted"/>
<evidence type="ECO:0000313" key="6">
    <source>
        <dbReference type="Proteomes" id="UP000253551"/>
    </source>
</evidence>
<dbReference type="EMBL" id="PJQM01001812">
    <property type="protein sequence ID" value="RCI00693.1"/>
    <property type="molecule type" value="Genomic_DNA"/>
</dbReference>
<feature type="domain" description="Fungal lipase-type" evidence="4">
    <location>
        <begin position="144"/>
        <end position="277"/>
    </location>
</feature>